<evidence type="ECO:0000313" key="18">
    <source>
        <dbReference type="Proteomes" id="UP001056436"/>
    </source>
</evidence>
<gene>
    <name evidence="17" type="ORF">CABS02_00066</name>
</gene>
<sequence length="393" mass="42371">MAFCFGSSLSTPNGPLSSSQLLSFNNRDTLHFAKVKMKFFTGLTLLASLVSASPIELAQRDTATPLQANITKNGNTAVKIALKNIGKTDLKLFTPGTVLDTAAVEKVAVFNGDDRLPFDGVRLRMAPQNLLTDASFRTIKAGETIESAVDFAELHDLGAADAFKVRVNGGIPYAEAGSTTIAGVFSIDSNTLNINNVNVTKAALVRTSYKQMIKRTIVQSDCKGTQNTTVTNALSNCSRLARAAADYVSKDDKRLNEYFKSTTAASKKIVVDTFNKVASECGSRNKGVSKQYCSDVYKSCSPGVLAYTVPAYKYMVNCPLYFTALPLLTTGCHNQDQSTTTVHEMTHLLEVKGTLDYGIYGYTALKTLTSAQNLNHADTYAVYANAVNQGKTC</sequence>
<dbReference type="GO" id="GO:0046872">
    <property type="term" value="F:metal ion binding"/>
    <property type="evidence" value="ECO:0007669"/>
    <property type="project" value="UniProtKB-KW"/>
</dbReference>
<dbReference type="InterPro" id="IPR050414">
    <property type="entry name" value="Fungal_M35_metalloproteases"/>
</dbReference>
<feature type="binding site" evidence="14">
    <location>
        <position position="356"/>
    </location>
    <ligand>
        <name>Zn(2+)</name>
        <dbReference type="ChEBI" id="CHEBI:29105"/>
        <note>catalytic</note>
    </ligand>
</feature>
<comment type="similarity">
    <text evidence="3 15">Belongs to the peptidase M35 family.</text>
</comment>
<dbReference type="OrthoDB" id="412874at2759"/>
<dbReference type="CDD" id="cd11008">
    <property type="entry name" value="M35_deuterolysin_like"/>
    <property type="match status" value="1"/>
</dbReference>
<dbReference type="SUPFAM" id="SSF55486">
    <property type="entry name" value="Metalloproteases ('zincins'), catalytic domain"/>
    <property type="match status" value="1"/>
</dbReference>
<evidence type="ECO:0000256" key="13">
    <source>
        <dbReference type="PIRSR" id="PIRSR601384-1"/>
    </source>
</evidence>
<keyword evidence="9 15" id="KW-0378">Hydrolase</keyword>
<dbReference type="Gene3D" id="2.60.40.2970">
    <property type="match status" value="1"/>
</dbReference>
<evidence type="ECO:0000256" key="12">
    <source>
        <dbReference type="ARBA" id="ARBA00023145"/>
    </source>
</evidence>
<organism evidence="17 18">
    <name type="scientific">Colletotrichum abscissum</name>
    <dbReference type="NCBI Taxonomy" id="1671311"/>
    <lineage>
        <taxon>Eukaryota</taxon>
        <taxon>Fungi</taxon>
        <taxon>Dikarya</taxon>
        <taxon>Ascomycota</taxon>
        <taxon>Pezizomycotina</taxon>
        <taxon>Sordariomycetes</taxon>
        <taxon>Hypocreomycetidae</taxon>
        <taxon>Glomerellales</taxon>
        <taxon>Glomerellaceae</taxon>
        <taxon>Colletotrichum</taxon>
        <taxon>Colletotrichum acutatum species complex</taxon>
    </lineage>
</organism>
<dbReference type="AlphaFoldDB" id="A0A9P9XRF3"/>
<name>A0A9P9XRF3_9PEZI</name>
<dbReference type="PRINTS" id="PR00768">
    <property type="entry name" value="DEUTEROLYSIN"/>
</dbReference>
<evidence type="ECO:0000256" key="4">
    <source>
        <dbReference type="ARBA" id="ARBA00022525"/>
    </source>
</evidence>
<dbReference type="Proteomes" id="UP001056436">
    <property type="component" value="Unassembled WGS sequence"/>
</dbReference>
<comment type="catalytic activity">
    <reaction evidence="1 15">
        <text>Preferential cleavage of bonds with hydrophobic residues in P1'. Also 3-Asn-|-Gln-4 and 8-Gly-|-Ser-9 bonds in insulin B chain.</text>
        <dbReference type="EC" id="3.4.24.39"/>
    </reaction>
</comment>
<keyword evidence="5 15" id="KW-0645">Protease</keyword>
<feature type="binding site" evidence="14">
    <location>
        <position position="343"/>
    </location>
    <ligand>
        <name>Zn(2+)</name>
        <dbReference type="ChEBI" id="CHEBI:29105"/>
        <note>catalytic</note>
    </ligand>
</feature>
<dbReference type="EC" id="3.4.24.39" evidence="15"/>
<evidence type="ECO:0000256" key="2">
    <source>
        <dbReference type="ARBA" id="ARBA00004613"/>
    </source>
</evidence>
<dbReference type="InterPro" id="IPR001384">
    <property type="entry name" value="Peptidase_M35"/>
</dbReference>
<dbReference type="InterPro" id="IPR024079">
    <property type="entry name" value="MetalloPept_cat_dom_sf"/>
</dbReference>
<proteinExistence type="inferred from homology"/>
<comment type="function">
    <text evidence="15">Secreted metalloproteinase that allows assimilation of proteinaceous substrates. Shows high activities on basic nuclear substrates such as histone and protamine.</text>
</comment>
<evidence type="ECO:0000256" key="1">
    <source>
        <dbReference type="ARBA" id="ARBA00001187"/>
    </source>
</evidence>
<keyword evidence="18" id="KW-1185">Reference proteome</keyword>
<keyword evidence="6 15" id="KW-0165">Cleavage on pair of basic residues</keyword>
<evidence type="ECO:0000256" key="6">
    <source>
        <dbReference type="ARBA" id="ARBA00022685"/>
    </source>
</evidence>
<dbReference type="SMART" id="SM01351">
    <property type="entry name" value="Aspzincin_M35"/>
    <property type="match status" value="1"/>
</dbReference>
<dbReference type="PANTHER" id="PTHR37016:SF2">
    <property type="entry name" value="NEUTRAL PROTEASE 2 HOMOLOG SNOG_02177"/>
    <property type="match status" value="1"/>
</dbReference>
<evidence type="ECO:0000256" key="9">
    <source>
        <dbReference type="ARBA" id="ARBA00022801"/>
    </source>
</evidence>
<dbReference type="Pfam" id="PF02102">
    <property type="entry name" value="Peptidase_M35"/>
    <property type="match status" value="1"/>
</dbReference>
<feature type="binding site" evidence="14">
    <location>
        <position position="347"/>
    </location>
    <ligand>
        <name>Zn(2+)</name>
        <dbReference type="ChEBI" id="CHEBI:29105"/>
        <note>catalytic</note>
    </ligand>
</feature>
<evidence type="ECO:0000256" key="7">
    <source>
        <dbReference type="ARBA" id="ARBA00022723"/>
    </source>
</evidence>
<dbReference type="EMBL" id="SDAQ01000001">
    <property type="protein sequence ID" value="KAI3559091.1"/>
    <property type="molecule type" value="Genomic_DNA"/>
</dbReference>
<dbReference type="GO" id="GO:0006508">
    <property type="term" value="P:proteolysis"/>
    <property type="evidence" value="ECO:0007669"/>
    <property type="project" value="UniProtKB-KW"/>
</dbReference>
<protein>
    <recommendedName>
        <fullName evidence="15">Neutral protease 2</fullName>
        <ecNumber evidence="15">3.4.24.39</ecNumber>
    </recommendedName>
    <alternativeName>
        <fullName evidence="15">Deuterolysin</fullName>
    </alternativeName>
</protein>
<evidence type="ECO:0000256" key="15">
    <source>
        <dbReference type="RuleBase" id="RU361126"/>
    </source>
</evidence>
<evidence type="ECO:0000256" key="11">
    <source>
        <dbReference type="ARBA" id="ARBA00023049"/>
    </source>
</evidence>
<feature type="domain" description="Lysine-specific metallo-endopeptidase" evidence="16">
    <location>
        <begin position="246"/>
        <end position="385"/>
    </location>
</feature>
<keyword evidence="11 15" id="KW-0482">Metalloprotease</keyword>
<reference evidence="17" key="1">
    <citation type="submission" date="2019-01" db="EMBL/GenBank/DDBJ databases">
        <title>Colletotrichum abscissum LGMF1257.</title>
        <authorList>
            <person name="Baroncelli R."/>
        </authorList>
    </citation>
    <scope>NUCLEOTIDE SEQUENCE</scope>
    <source>
        <strain evidence="17">Ca142</strain>
    </source>
</reference>
<evidence type="ECO:0000256" key="5">
    <source>
        <dbReference type="ARBA" id="ARBA00022670"/>
    </source>
</evidence>
<comment type="cofactor">
    <cofactor evidence="14 15">
        <name>Zn(2+)</name>
        <dbReference type="ChEBI" id="CHEBI:29105"/>
    </cofactor>
    <text evidence="14 15">Binds 1 zinc ion per subunit.</text>
</comment>
<accession>A0A9P9XRF3</accession>
<keyword evidence="7 14" id="KW-0479">Metal-binding</keyword>
<keyword evidence="4 15" id="KW-0964">Secreted</keyword>
<keyword evidence="8" id="KW-0732">Signal</keyword>
<keyword evidence="12" id="KW-0865">Zymogen</keyword>
<evidence type="ECO:0000256" key="10">
    <source>
        <dbReference type="ARBA" id="ARBA00022833"/>
    </source>
</evidence>
<evidence type="ECO:0000259" key="16">
    <source>
        <dbReference type="SMART" id="SM01351"/>
    </source>
</evidence>
<evidence type="ECO:0000256" key="3">
    <source>
        <dbReference type="ARBA" id="ARBA00010279"/>
    </source>
</evidence>
<dbReference type="PANTHER" id="PTHR37016">
    <property type="match status" value="1"/>
</dbReference>
<dbReference type="GO" id="GO:0004222">
    <property type="term" value="F:metalloendopeptidase activity"/>
    <property type="evidence" value="ECO:0007669"/>
    <property type="project" value="InterPro"/>
</dbReference>
<evidence type="ECO:0000256" key="14">
    <source>
        <dbReference type="PIRSR" id="PIRSR601384-2"/>
    </source>
</evidence>
<dbReference type="InterPro" id="IPR029463">
    <property type="entry name" value="Lys_MEP"/>
</dbReference>
<comment type="subcellular location">
    <subcellularLocation>
        <location evidence="2 15">Secreted</location>
    </subcellularLocation>
</comment>
<evidence type="ECO:0000256" key="8">
    <source>
        <dbReference type="ARBA" id="ARBA00022729"/>
    </source>
</evidence>
<dbReference type="Gene3D" id="3.40.390.10">
    <property type="entry name" value="Collagenase (Catalytic Domain)"/>
    <property type="match status" value="1"/>
</dbReference>
<dbReference type="GO" id="GO:0005576">
    <property type="term" value="C:extracellular region"/>
    <property type="evidence" value="ECO:0007669"/>
    <property type="project" value="UniProtKB-SubCell"/>
</dbReference>
<comment type="caution">
    <text evidence="17">The sequence shown here is derived from an EMBL/GenBank/DDBJ whole genome shotgun (WGS) entry which is preliminary data.</text>
</comment>
<keyword evidence="10 14" id="KW-0862">Zinc</keyword>
<evidence type="ECO:0000313" key="17">
    <source>
        <dbReference type="EMBL" id="KAI3559091.1"/>
    </source>
</evidence>
<feature type="active site" evidence="13">
    <location>
        <position position="344"/>
    </location>
</feature>